<evidence type="ECO:0000313" key="2">
    <source>
        <dbReference type="Proteomes" id="UP000295198"/>
    </source>
</evidence>
<dbReference type="InterPro" id="IPR023393">
    <property type="entry name" value="START-like_dom_sf"/>
</dbReference>
<sequence>MVASTETALIARSPADVFAYTSDLDNEPSWDVEVVSIAAGADEAGLEVGRRYEIRFVPFLAEAEGTLTVLEVEPGTRMVLQTDFAGLTSRITYSYAAHGAGTRFTRHVEVHPVGMLRVVAPFVTRRVRRANRRDVANLKRLLEAD</sequence>
<comment type="caution">
    <text evidence="1">The sequence shown here is derived from an EMBL/GenBank/DDBJ whole genome shotgun (WGS) entry which is preliminary data.</text>
</comment>
<keyword evidence="2" id="KW-1185">Reference proteome</keyword>
<reference evidence="1 2" key="1">
    <citation type="submission" date="2019-01" db="EMBL/GenBank/DDBJ databases">
        <title>Nocardioides guangzhouensis sp. nov., an actinobacterium isolated from soil.</title>
        <authorList>
            <person name="Fu Y."/>
            <person name="Cai Y."/>
            <person name="Lin Z."/>
            <person name="Chen P."/>
        </authorList>
    </citation>
    <scope>NUCLEOTIDE SEQUENCE [LARGE SCALE GENOMIC DNA]</scope>
    <source>
        <strain evidence="1 2">130</strain>
    </source>
</reference>
<dbReference type="EMBL" id="SDKM01000001">
    <property type="protein sequence ID" value="RYP89059.1"/>
    <property type="molecule type" value="Genomic_DNA"/>
</dbReference>
<evidence type="ECO:0000313" key="1">
    <source>
        <dbReference type="EMBL" id="RYP89059.1"/>
    </source>
</evidence>
<dbReference type="Pfam" id="PF10604">
    <property type="entry name" value="Polyketide_cyc2"/>
    <property type="match status" value="1"/>
</dbReference>
<dbReference type="SUPFAM" id="SSF55961">
    <property type="entry name" value="Bet v1-like"/>
    <property type="match status" value="1"/>
</dbReference>
<evidence type="ECO:0008006" key="3">
    <source>
        <dbReference type="Google" id="ProtNLM"/>
    </source>
</evidence>
<accession>A0A4V1Y054</accession>
<protein>
    <recommendedName>
        <fullName evidence="3">Polyketide cyclase</fullName>
    </recommendedName>
</protein>
<dbReference type="RefSeq" id="WP_134713184.1">
    <property type="nucleotide sequence ID" value="NZ_SDKM01000001.1"/>
</dbReference>
<dbReference type="InterPro" id="IPR019587">
    <property type="entry name" value="Polyketide_cyclase/dehydratase"/>
</dbReference>
<dbReference type="OrthoDB" id="2898773at2"/>
<organism evidence="1 2">
    <name type="scientific">Nocardioides guangzhouensis</name>
    <dbReference type="NCBI Taxonomy" id="2497878"/>
    <lineage>
        <taxon>Bacteria</taxon>
        <taxon>Bacillati</taxon>
        <taxon>Actinomycetota</taxon>
        <taxon>Actinomycetes</taxon>
        <taxon>Propionibacteriales</taxon>
        <taxon>Nocardioidaceae</taxon>
        <taxon>Nocardioides</taxon>
    </lineage>
</organism>
<dbReference type="Proteomes" id="UP000295198">
    <property type="component" value="Unassembled WGS sequence"/>
</dbReference>
<dbReference type="AlphaFoldDB" id="A0A4V1Y054"/>
<name>A0A4V1Y054_9ACTN</name>
<dbReference type="Gene3D" id="3.30.530.20">
    <property type="match status" value="1"/>
</dbReference>
<gene>
    <name evidence="1" type="ORF">EKO23_01125</name>
</gene>
<proteinExistence type="predicted"/>